<feature type="region of interest" description="Disordered" evidence="1">
    <location>
        <begin position="36"/>
        <end position="58"/>
    </location>
</feature>
<feature type="signal peptide" evidence="2">
    <location>
        <begin position="1"/>
        <end position="30"/>
    </location>
</feature>
<dbReference type="AlphaFoldDB" id="A0A0N4XXV4"/>
<organism evidence="5">
    <name type="scientific">Nippostrongylus brasiliensis</name>
    <name type="common">Rat hookworm</name>
    <dbReference type="NCBI Taxonomy" id="27835"/>
    <lineage>
        <taxon>Eukaryota</taxon>
        <taxon>Metazoa</taxon>
        <taxon>Ecdysozoa</taxon>
        <taxon>Nematoda</taxon>
        <taxon>Chromadorea</taxon>
        <taxon>Rhabditida</taxon>
        <taxon>Rhabditina</taxon>
        <taxon>Rhabditomorpha</taxon>
        <taxon>Strongyloidea</taxon>
        <taxon>Heligmosomidae</taxon>
        <taxon>Nippostrongylus</taxon>
    </lineage>
</organism>
<feature type="chain" id="PRO_5043125014" evidence="2">
    <location>
        <begin position="31"/>
        <end position="78"/>
    </location>
</feature>
<keyword evidence="4" id="KW-1185">Reference proteome</keyword>
<accession>A0A0N4XXV4</accession>
<evidence type="ECO:0000256" key="1">
    <source>
        <dbReference type="SAM" id="MobiDB-lite"/>
    </source>
</evidence>
<protein>
    <submittedName>
        <fullName evidence="5">Secreted protein</fullName>
    </submittedName>
</protein>
<gene>
    <name evidence="3" type="ORF">NBR_LOCUS7859</name>
</gene>
<sequence>MFEGNDADLTLSVSALFLLFTLFVPGKQEGIDIHDITTTTPLPHNESEAAPDTDTSSEKWPHVTVMLVSAAILLADAI</sequence>
<dbReference type="EMBL" id="UYSL01019934">
    <property type="protein sequence ID" value="VDL71448.1"/>
    <property type="molecule type" value="Genomic_DNA"/>
</dbReference>
<evidence type="ECO:0000313" key="5">
    <source>
        <dbReference type="WBParaSite" id="NBR_0000785801-mRNA-1"/>
    </source>
</evidence>
<evidence type="ECO:0000256" key="2">
    <source>
        <dbReference type="SAM" id="SignalP"/>
    </source>
</evidence>
<dbReference type="WBParaSite" id="NBR_0000785801-mRNA-1">
    <property type="protein sequence ID" value="NBR_0000785801-mRNA-1"/>
    <property type="gene ID" value="NBR_0000785801"/>
</dbReference>
<dbReference type="Proteomes" id="UP000271162">
    <property type="component" value="Unassembled WGS sequence"/>
</dbReference>
<keyword evidence="2" id="KW-0732">Signal</keyword>
<evidence type="ECO:0000313" key="3">
    <source>
        <dbReference type="EMBL" id="VDL71448.1"/>
    </source>
</evidence>
<reference evidence="3 4" key="2">
    <citation type="submission" date="2018-11" db="EMBL/GenBank/DDBJ databases">
        <authorList>
            <consortium name="Pathogen Informatics"/>
        </authorList>
    </citation>
    <scope>NUCLEOTIDE SEQUENCE [LARGE SCALE GENOMIC DNA]</scope>
</reference>
<proteinExistence type="predicted"/>
<reference evidence="5" key="1">
    <citation type="submission" date="2017-02" db="UniProtKB">
        <authorList>
            <consortium name="WormBaseParasite"/>
        </authorList>
    </citation>
    <scope>IDENTIFICATION</scope>
</reference>
<evidence type="ECO:0000313" key="4">
    <source>
        <dbReference type="Proteomes" id="UP000271162"/>
    </source>
</evidence>
<name>A0A0N4XXV4_NIPBR</name>